<comment type="caution">
    <text evidence="3">The sequence shown here is derived from an EMBL/GenBank/DDBJ whole genome shotgun (WGS) entry which is preliminary data.</text>
</comment>
<protein>
    <submittedName>
        <fullName evidence="3">Peptidase M66</fullName>
    </submittedName>
</protein>
<dbReference type="GO" id="GO:0006508">
    <property type="term" value="P:proteolysis"/>
    <property type="evidence" value="ECO:0007669"/>
    <property type="project" value="InterPro"/>
</dbReference>
<dbReference type="Gene3D" id="3.40.390.10">
    <property type="entry name" value="Collagenase (Catalytic Domain)"/>
    <property type="match status" value="1"/>
</dbReference>
<organism evidence="3 4">
    <name type="scientific">Rubellimicrobium thermophilum DSM 16684</name>
    <dbReference type="NCBI Taxonomy" id="1123069"/>
    <lineage>
        <taxon>Bacteria</taxon>
        <taxon>Pseudomonadati</taxon>
        <taxon>Pseudomonadota</taxon>
        <taxon>Alphaproteobacteria</taxon>
        <taxon>Rhodobacterales</taxon>
        <taxon>Roseobacteraceae</taxon>
        <taxon>Rubellimicrobium</taxon>
    </lineage>
</organism>
<dbReference type="InterPro" id="IPR006026">
    <property type="entry name" value="Peptidase_Metallo"/>
</dbReference>
<dbReference type="GO" id="GO:0008270">
    <property type="term" value="F:zinc ion binding"/>
    <property type="evidence" value="ECO:0007669"/>
    <property type="project" value="InterPro"/>
</dbReference>
<dbReference type="SUPFAM" id="SSF55486">
    <property type="entry name" value="Metalloproteases ('zincins'), catalytic domain"/>
    <property type="match status" value="1"/>
</dbReference>
<feature type="region of interest" description="Disordered" evidence="1">
    <location>
        <begin position="257"/>
        <end position="293"/>
    </location>
</feature>
<dbReference type="EMBL" id="AOLV01000033">
    <property type="protein sequence ID" value="EPX83298.1"/>
    <property type="molecule type" value="Genomic_DNA"/>
</dbReference>
<dbReference type="SMART" id="SM00235">
    <property type="entry name" value="ZnMc"/>
    <property type="match status" value="1"/>
</dbReference>
<sequence length="293" mass="32052">MSAMPAATQTLAHYMTHEYWRAEGLPFTTLRHAVTPTNKVVTVNLTGLTAEGQWLARQALEAWKSVVDLDFREVTSGGKILFDDNAAGASTSHSATRGGTILSAKVVISTDWLARYGTTLDSYSFHTYLHEIGHALGLGHLGTYRANASFSEARFLTDSWQQSVMSYFNQNENTFIDASYARVVTPMMADVMAIQSLYGAPRGGATAGDTVYGLGGTLKTYLGSLLARPQGLSNATATIYDGGGDRQDRLLARHQGAAGGPERWRHLGRVRPQGQPRHRHRHGDRKLCRRTGR</sequence>
<proteinExistence type="predicted"/>
<dbReference type="CDD" id="cd04277">
    <property type="entry name" value="ZnMc_serralysin_like"/>
    <property type="match status" value="1"/>
</dbReference>
<dbReference type="InterPro" id="IPR034033">
    <property type="entry name" value="Serralysin-like"/>
</dbReference>
<feature type="domain" description="Peptidase metallopeptidase" evidence="2">
    <location>
        <begin position="32"/>
        <end position="170"/>
    </location>
</feature>
<dbReference type="Pfam" id="PF10462">
    <property type="entry name" value="Peptidase_M66"/>
    <property type="match status" value="1"/>
</dbReference>
<evidence type="ECO:0000313" key="4">
    <source>
        <dbReference type="Proteomes" id="UP000015346"/>
    </source>
</evidence>
<evidence type="ECO:0000256" key="1">
    <source>
        <dbReference type="SAM" id="MobiDB-lite"/>
    </source>
</evidence>
<keyword evidence="4" id="KW-1185">Reference proteome</keyword>
<dbReference type="RefSeq" id="WP_021098987.1">
    <property type="nucleotide sequence ID" value="NZ_KE557324.1"/>
</dbReference>
<gene>
    <name evidence="3" type="ORF">ruthe_02924</name>
</gene>
<evidence type="ECO:0000313" key="3">
    <source>
        <dbReference type="EMBL" id="EPX83298.1"/>
    </source>
</evidence>
<feature type="compositionally biased region" description="Basic residues" evidence="1">
    <location>
        <begin position="276"/>
        <end position="293"/>
    </location>
</feature>
<dbReference type="AlphaFoldDB" id="S9QUI6"/>
<dbReference type="GO" id="GO:0008237">
    <property type="term" value="F:metallopeptidase activity"/>
    <property type="evidence" value="ECO:0007669"/>
    <property type="project" value="InterPro"/>
</dbReference>
<dbReference type="Proteomes" id="UP000015346">
    <property type="component" value="Unassembled WGS sequence"/>
</dbReference>
<reference evidence="3 4" key="1">
    <citation type="journal article" date="2013" name="Stand. Genomic Sci.">
        <title>Genome sequence of the reddish-pigmented Rubellimicrobium thermophilum type strain (DSM 16684(T)), a member of the Roseobacter clade.</title>
        <authorList>
            <person name="Fiebig A."/>
            <person name="Riedel T."/>
            <person name="Gronow S."/>
            <person name="Petersen J."/>
            <person name="Klenk H.P."/>
            <person name="Goker M."/>
        </authorList>
    </citation>
    <scope>NUCLEOTIDE SEQUENCE [LARGE SCALE GENOMIC DNA]</scope>
    <source>
        <strain evidence="3 4">DSM 16684</strain>
    </source>
</reference>
<dbReference type="STRING" id="1123069.ruthe_02924"/>
<dbReference type="InterPro" id="IPR024079">
    <property type="entry name" value="MetalloPept_cat_dom_sf"/>
</dbReference>
<dbReference type="HOGENOM" id="CLU_949575_0_0_5"/>
<evidence type="ECO:0000259" key="2">
    <source>
        <dbReference type="SMART" id="SM00235"/>
    </source>
</evidence>
<name>S9QUI6_9RHOB</name>
<accession>S9QUI6</accession>